<gene>
    <name evidence="2" type="ORF">RI844_09185</name>
</gene>
<proteinExistence type="predicted"/>
<dbReference type="Gene3D" id="2.40.160.130">
    <property type="entry name" value="Capsule assembly protein Wzi"/>
    <property type="match status" value="1"/>
</dbReference>
<protein>
    <submittedName>
        <fullName evidence="2">Capsule assembly Wzi family protein</fullName>
    </submittedName>
</protein>
<feature type="chain" id="PRO_5045977143" evidence="1">
    <location>
        <begin position="24"/>
        <end position="508"/>
    </location>
</feature>
<reference evidence="2 3" key="1">
    <citation type="submission" date="2023-09" db="EMBL/GenBank/DDBJ databases">
        <authorList>
            <person name="Qi X."/>
        </authorList>
    </citation>
    <scope>NUCLEOTIDE SEQUENCE [LARGE SCALE GENOMIC DNA]</scope>
    <source>
        <strain evidence="2 3">S1-1</strain>
    </source>
</reference>
<keyword evidence="3" id="KW-1185">Reference proteome</keyword>
<evidence type="ECO:0000256" key="1">
    <source>
        <dbReference type="SAM" id="SignalP"/>
    </source>
</evidence>
<organism evidence="2 3">
    <name type="scientific">Thalassotalea fonticola</name>
    <dbReference type="NCBI Taxonomy" id="3065649"/>
    <lineage>
        <taxon>Bacteria</taxon>
        <taxon>Pseudomonadati</taxon>
        <taxon>Pseudomonadota</taxon>
        <taxon>Gammaproteobacteria</taxon>
        <taxon>Alteromonadales</taxon>
        <taxon>Colwelliaceae</taxon>
        <taxon>Thalassotalea</taxon>
    </lineage>
</organism>
<dbReference type="RefSeq" id="WP_348398149.1">
    <property type="nucleotide sequence ID" value="NZ_CP136600.1"/>
</dbReference>
<keyword evidence="1" id="KW-0732">Signal</keyword>
<name>A0ABZ0GV85_9GAMM</name>
<evidence type="ECO:0000313" key="2">
    <source>
        <dbReference type="EMBL" id="WOH39382.1"/>
    </source>
</evidence>
<dbReference type="InterPro" id="IPR038636">
    <property type="entry name" value="Wzi_sf"/>
</dbReference>
<accession>A0ABZ0GV85</accession>
<dbReference type="InterPro" id="IPR026950">
    <property type="entry name" value="Caps_assemb_Wzi"/>
</dbReference>
<feature type="signal peptide" evidence="1">
    <location>
        <begin position="1"/>
        <end position="23"/>
    </location>
</feature>
<dbReference type="Proteomes" id="UP001301442">
    <property type="component" value="Chromosome"/>
</dbReference>
<evidence type="ECO:0000313" key="3">
    <source>
        <dbReference type="Proteomes" id="UP001301442"/>
    </source>
</evidence>
<dbReference type="EMBL" id="CP136600">
    <property type="protein sequence ID" value="WOH39382.1"/>
    <property type="molecule type" value="Genomic_DNA"/>
</dbReference>
<dbReference type="Pfam" id="PF14052">
    <property type="entry name" value="Caps_assemb_Wzi"/>
    <property type="match status" value="1"/>
</dbReference>
<sequence>MKYPEKKFTLPLSLLFISLNSFAEPWIDTSNIFLRADLQLLSDKGHINTTTTTYPIMWAEVSRALKSVDETSLDETSKNAYWHIKQHLRRANNNQHKIELNFATKDKRFTSFGDEYRDDNVAKGGFSFIGDAWSAKLSASIVDTPEDGEEARIDGSYIATHIGNWVLSAGAYDRWWGPGWDSNLALTNNARPLAGVAISRKTSEPFVMPFFNDIKIPWTVTTFMNVFEEDRHVPNTWLWGFRLNFKPIPSLELGITRLAQWNGDNRPGGFDTFMDVLAGKDNCELTAKECDDLDLEPGNQLAGADARYTANWFAQPFSIYTQMMAEDGNSKNGDLVGQKVWTYGADTQLFMFDTYWRAYLEYTDSYTDCTPRNSDDRLGVGDCLYEHHIYRSGMRYEGRAIGNLYDNDSETYVLGFVSQLTNLSSWEIKLKYLDLNYDNSDWYPDDPNLGNTVTKVAEEVYMLSIKYQLRQGRFKYTVGGDYSKSSYINEDLKDSSEPNMYFNVEYIL</sequence>